<sequence length="115" mass="12422">MTIQRFHTGPRMSQAVVHGDTIYLAGQVGDANSDITNQTKECLAKVDALLAECGSSKENILSTTIWLADMKDFAAMNAVWDAWVPQGHTPGRACGEAKLATPDFLVEFMIIAAKP</sequence>
<gene>
    <name evidence="1" type="ORF">COO92_06490</name>
</gene>
<protein>
    <recommendedName>
        <fullName evidence="3">RidA family protein</fullName>
    </recommendedName>
</protein>
<dbReference type="Proteomes" id="UP000233332">
    <property type="component" value="Unassembled WGS sequence"/>
</dbReference>
<dbReference type="Pfam" id="PF01042">
    <property type="entry name" value="Ribonuc_L-PSP"/>
    <property type="match status" value="1"/>
</dbReference>
<dbReference type="RefSeq" id="WP_101300755.1">
    <property type="nucleotide sequence ID" value="NZ_NXGX01000002.1"/>
</dbReference>
<dbReference type="PANTHER" id="PTHR47328:SF1">
    <property type="entry name" value="RUTC FAMILY PROTEIN YOAB"/>
    <property type="match status" value="1"/>
</dbReference>
<dbReference type="InterPro" id="IPR035959">
    <property type="entry name" value="RutC-like_sf"/>
</dbReference>
<dbReference type="Gene3D" id="3.30.1330.40">
    <property type="entry name" value="RutC-like"/>
    <property type="match status" value="1"/>
</dbReference>
<dbReference type="CDD" id="cd06150">
    <property type="entry name" value="YjgF_YER057c_UK114_like_2"/>
    <property type="match status" value="1"/>
</dbReference>
<dbReference type="InterPro" id="IPR035709">
    <property type="entry name" value="YoaB-like"/>
</dbReference>
<evidence type="ECO:0000313" key="2">
    <source>
        <dbReference type="Proteomes" id="UP000233332"/>
    </source>
</evidence>
<comment type="caution">
    <text evidence="1">The sequence shown here is derived from an EMBL/GenBank/DDBJ whole genome shotgun (WGS) entry which is preliminary data.</text>
</comment>
<evidence type="ECO:0000313" key="1">
    <source>
        <dbReference type="EMBL" id="PKR59664.1"/>
    </source>
</evidence>
<dbReference type="EMBL" id="NXGX01000002">
    <property type="protein sequence ID" value="PKR59664.1"/>
    <property type="molecule type" value="Genomic_DNA"/>
</dbReference>
<dbReference type="PANTHER" id="PTHR47328">
    <property type="match status" value="1"/>
</dbReference>
<name>A0A2N3LA22_9PROT</name>
<dbReference type="AlphaFoldDB" id="A0A2N3LA22"/>
<proteinExistence type="predicted"/>
<reference evidence="1 2" key="1">
    <citation type="submission" date="2017-09" db="EMBL/GenBank/DDBJ databases">
        <title>Biodiversity and function of Thalassospira species in the particle-attached aromatic-hydrocarbon-degrading consortia from the surface seawater of the China South Sea.</title>
        <authorList>
            <person name="Dong C."/>
            <person name="Lai Q."/>
            <person name="Shao Z."/>
        </authorList>
    </citation>
    <scope>NUCLEOTIDE SEQUENCE [LARGE SCALE GENOMIC DNA]</scope>
    <source>
        <strain evidence="1 2">139Z-12</strain>
    </source>
</reference>
<evidence type="ECO:0008006" key="3">
    <source>
        <dbReference type="Google" id="ProtNLM"/>
    </source>
</evidence>
<organism evidence="1 2">
    <name type="scientific">Thalassospira lohafexi</name>
    <dbReference type="NCBI Taxonomy" id="744227"/>
    <lineage>
        <taxon>Bacteria</taxon>
        <taxon>Pseudomonadati</taxon>
        <taxon>Pseudomonadota</taxon>
        <taxon>Alphaproteobacteria</taxon>
        <taxon>Rhodospirillales</taxon>
        <taxon>Thalassospiraceae</taxon>
        <taxon>Thalassospira</taxon>
    </lineage>
</organism>
<keyword evidence="2" id="KW-1185">Reference proteome</keyword>
<dbReference type="SUPFAM" id="SSF55298">
    <property type="entry name" value="YjgF-like"/>
    <property type="match status" value="1"/>
</dbReference>
<dbReference type="InterPro" id="IPR006175">
    <property type="entry name" value="YjgF/YER057c/UK114"/>
</dbReference>
<accession>A0A2N3LA22</accession>